<feature type="chain" id="PRO_5017296134" evidence="4">
    <location>
        <begin position="32"/>
        <end position="829"/>
    </location>
</feature>
<dbReference type="InterPro" id="IPR041172">
    <property type="entry name" value="EstA_Ig-like_N"/>
</dbReference>
<keyword evidence="3" id="KW-0472">Membrane</keyword>
<dbReference type="AlphaFoldDB" id="A0A1G6GQZ0"/>
<keyword evidence="3" id="KW-1133">Transmembrane helix</keyword>
<evidence type="ECO:0000313" key="8">
    <source>
        <dbReference type="EMBL" id="SDB84462.1"/>
    </source>
</evidence>
<accession>A0A1G6GQZ0</accession>
<keyword evidence="9" id="KW-1185">Reference proteome</keyword>
<keyword evidence="1 4" id="KW-0732">Signal</keyword>
<feature type="signal peptide" evidence="4">
    <location>
        <begin position="1"/>
        <end position="31"/>
    </location>
</feature>
<dbReference type="GO" id="GO:0004553">
    <property type="term" value="F:hydrolase activity, hydrolyzing O-glycosyl compounds"/>
    <property type="evidence" value="ECO:0007669"/>
    <property type="project" value="InterPro"/>
</dbReference>
<organism evidence="8 9">
    <name type="scientific">Pelagirhabdus alkalitolerans</name>
    <dbReference type="NCBI Taxonomy" id="1612202"/>
    <lineage>
        <taxon>Bacteria</taxon>
        <taxon>Bacillati</taxon>
        <taxon>Bacillota</taxon>
        <taxon>Bacilli</taxon>
        <taxon>Bacillales</taxon>
        <taxon>Bacillaceae</taxon>
        <taxon>Pelagirhabdus</taxon>
    </lineage>
</organism>
<dbReference type="EMBL" id="FMYI01000001">
    <property type="protein sequence ID" value="SDB84462.1"/>
    <property type="molecule type" value="Genomic_DNA"/>
</dbReference>
<dbReference type="Gene3D" id="2.60.40.1190">
    <property type="match status" value="1"/>
</dbReference>
<dbReference type="InterPro" id="IPR010502">
    <property type="entry name" value="Carb-bd_dom_fam9"/>
</dbReference>
<dbReference type="Pfam" id="PF06452">
    <property type="entry name" value="CBM9_1"/>
    <property type="match status" value="1"/>
</dbReference>
<evidence type="ECO:0000259" key="7">
    <source>
        <dbReference type="Pfam" id="PF18435"/>
    </source>
</evidence>
<feature type="compositionally biased region" description="Acidic residues" evidence="2">
    <location>
        <begin position="725"/>
        <end position="750"/>
    </location>
</feature>
<dbReference type="GO" id="GO:0006508">
    <property type="term" value="P:proteolysis"/>
    <property type="evidence" value="ECO:0007669"/>
    <property type="project" value="InterPro"/>
</dbReference>
<dbReference type="PANTHER" id="PTHR43037">
    <property type="entry name" value="UNNAMED PRODUCT-RELATED"/>
    <property type="match status" value="1"/>
</dbReference>
<evidence type="ECO:0000256" key="2">
    <source>
        <dbReference type="SAM" id="MobiDB-lite"/>
    </source>
</evidence>
<dbReference type="RefSeq" id="WP_176759191.1">
    <property type="nucleotide sequence ID" value="NZ_FMYI01000001.1"/>
</dbReference>
<name>A0A1G6GQZ0_9BACI</name>
<feature type="region of interest" description="Disordered" evidence="2">
    <location>
        <begin position="725"/>
        <end position="793"/>
    </location>
</feature>
<dbReference type="Pfam" id="PF18435">
    <property type="entry name" value="EstA_Ig_like"/>
    <property type="match status" value="1"/>
</dbReference>
<reference evidence="9" key="1">
    <citation type="submission" date="2016-09" db="EMBL/GenBank/DDBJ databases">
        <authorList>
            <person name="Varghese N."/>
            <person name="Submissions S."/>
        </authorList>
    </citation>
    <scope>NUCLEOTIDE SEQUENCE [LARGE SCALE GENOMIC DNA]</scope>
    <source>
        <strain evidence="9">S5</strain>
    </source>
</reference>
<evidence type="ECO:0000256" key="3">
    <source>
        <dbReference type="SAM" id="Phobius"/>
    </source>
</evidence>
<evidence type="ECO:0000259" key="5">
    <source>
        <dbReference type="Pfam" id="PF00326"/>
    </source>
</evidence>
<sequence length="829" mass="90819">MSKAFKRLLAMIALPCCLAILVPVSVGFADADLLGDEAETAVYGTPELGSNDPLWEKTIEHSIDQSTAPDDPRPNATGTARILWDEDYLYSRVVVEDSDVYTGNGSDHMYDSVEFYVGPGSSGSNQWRVSATGVLSGQNAQGRAAWTELTETGYIVEMRIPKRNLTLEEGPLTFEIYINNSSSKDNDRYEVVSSFGDPDVGFSSDASFSDSLTLIGADEEDKRFSITATSGSGGTLYPNVPGHVQRVEEGEDITFEFIPNSGQVIDTVMVDDVDVSVTEDNTYTIENVSANHRVHATFKNDPGAELLDFIVWNDNFAKGEYTTAVIIDLGEGNAVNSSELTPEMFTVSARDTTLDGTAETFTGMRNISRVYANDEPEVRGYLGMVANSLDYQDGLDSGRYIVVELEFYTETGGVTTLDGSSNSTLQVYDVTQTEEITLTEGSTLENVVFEQSRVVNPILDKFTTHADNSVNRALYLHSNANDEVVQELPLYVYIHGMGRGGTSAETDQKAAMKSANGAVALMQRMGENPEKYASHVLNISYNGISTPDIADVKVVIDDLVASGAVDSNRIYVAGFSWGGMYTNTLLNAYTGFFAAGAPMSPVGGSPDAANNEVHADLAYWMFVNSYDGGSYQTNLENFINENLPEMTNARASLFNSNESFVWPYNQFDQPDQNPPLPDYIAHEVEAAVLYNNVYEAGWDMAPTAGTLDSRYENVFDWMFAQNLEGEDEGESDPEPTEPEHEEPETTDPEPEDPKQTDPEPEEPETTDPEPEDPEQTDPEPEEPESTESDSSEELPATATNHFNMMLIGLAFLIVGLFSTIVIRKKTQKS</sequence>
<evidence type="ECO:0000256" key="4">
    <source>
        <dbReference type="SAM" id="SignalP"/>
    </source>
</evidence>
<keyword evidence="3" id="KW-0812">Transmembrane</keyword>
<dbReference type="Pfam" id="PF00326">
    <property type="entry name" value="Peptidase_S9"/>
    <property type="match status" value="1"/>
</dbReference>
<evidence type="ECO:0000259" key="6">
    <source>
        <dbReference type="Pfam" id="PF06452"/>
    </source>
</evidence>
<feature type="domain" description="Carbohydrate-binding" evidence="6">
    <location>
        <begin position="49"/>
        <end position="208"/>
    </location>
</feature>
<dbReference type="InterPro" id="IPR029058">
    <property type="entry name" value="AB_hydrolase_fold"/>
</dbReference>
<evidence type="ECO:0000256" key="1">
    <source>
        <dbReference type="ARBA" id="ARBA00022729"/>
    </source>
</evidence>
<feature type="domain" description="Peptidase S9 prolyl oligopeptidase catalytic" evidence="5">
    <location>
        <begin position="546"/>
        <end position="602"/>
    </location>
</feature>
<feature type="transmembrane region" description="Helical" evidence="3">
    <location>
        <begin position="802"/>
        <end position="822"/>
    </location>
</feature>
<proteinExistence type="predicted"/>
<dbReference type="STRING" id="1612202.SAMN05421734_101420"/>
<dbReference type="Proteomes" id="UP000242949">
    <property type="component" value="Unassembled WGS sequence"/>
</dbReference>
<feature type="domain" description="Esterase Ig-like N-terminal" evidence="7">
    <location>
        <begin position="316"/>
        <end position="444"/>
    </location>
</feature>
<gene>
    <name evidence="8" type="ORF">SAMN05421734_101420</name>
</gene>
<dbReference type="SUPFAM" id="SSF49344">
    <property type="entry name" value="CBD9-like"/>
    <property type="match status" value="1"/>
</dbReference>
<dbReference type="GO" id="GO:0016052">
    <property type="term" value="P:carbohydrate catabolic process"/>
    <property type="evidence" value="ECO:0007669"/>
    <property type="project" value="InterPro"/>
</dbReference>
<dbReference type="Gene3D" id="2.60.40.2180">
    <property type="match status" value="1"/>
</dbReference>
<dbReference type="SUPFAM" id="SSF53474">
    <property type="entry name" value="alpha/beta-Hydrolases"/>
    <property type="match status" value="1"/>
</dbReference>
<dbReference type="InterPro" id="IPR001375">
    <property type="entry name" value="Peptidase_S9_cat"/>
</dbReference>
<protein>
    <submittedName>
        <fullName evidence="8">LPXTG-motif cell wall anchor domain-containing protein</fullName>
    </submittedName>
</protein>
<dbReference type="Gene3D" id="3.40.50.1820">
    <property type="entry name" value="alpha/beta hydrolase"/>
    <property type="match status" value="1"/>
</dbReference>
<dbReference type="GO" id="GO:0008236">
    <property type="term" value="F:serine-type peptidase activity"/>
    <property type="evidence" value="ECO:0007669"/>
    <property type="project" value="InterPro"/>
</dbReference>
<dbReference type="InterPro" id="IPR050955">
    <property type="entry name" value="Plant_Biomass_Hydrol_Est"/>
</dbReference>
<dbReference type="PANTHER" id="PTHR43037:SF1">
    <property type="entry name" value="BLL1128 PROTEIN"/>
    <property type="match status" value="1"/>
</dbReference>
<dbReference type="GO" id="GO:0030246">
    <property type="term" value="F:carbohydrate binding"/>
    <property type="evidence" value="ECO:0007669"/>
    <property type="project" value="InterPro"/>
</dbReference>
<evidence type="ECO:0000313" key="9">
    <source>
        <dbReference type="Proteomes" id="UP000242949"/>
    </source>
</evidence>
<feature type="compositionally biased region" description="Acidic residues" evidence="2">
    <location>
        <begin position="758"/>
        <end position="792"/>
    </location>
</feature>